<evidence type="ECO:0000313" key="4">
    <source>
        <dbReference type="Proteomes" id="UP000744769"/>
    </source>
</evidence>
<gene>
    <name evidence="3" type="ORF">G9U51_11670</name>
</gene>
<dbReference type="SUPFAM" id="SSF63411">
    <property type="entry name" value="LuxS/MPP-like metallohydrolase"/>
    <property type="match status" value="2"/>
</dbReference>
<reference evidence="3" key="1">
    <citation type="submission" date="2020-03" db="EMBL/GenBank/DDBJ databases">
        <title>Draft sequencing of Calidifontibacter sp. DB0510.</title>
        <authorList>
            <person name="Kim D.-U."/>
        </authorList>
    </citation>
    <scope>NUCLEOTIDE SEQUENCE</scope>
    <source>
        <strain evidence="3">DB0510</strain>
    </source>
</reference>
<dbReference type="InterPro" id="IPR011249">
    <property type="entry name" value="Metalloenz_LuxS/M16"/>
</dbReference>
<dbReference type="InterPro" id="IPR007863">
    <property type="entry name" value="Peptidase_M16_C"/>
</dbReference>
<sequence length="445" mass="47854">MTARPIVQPPRPWAFPETVEQRLANGVVAEVIPLPGQKVVSTRLIVPVPAAAEPRAQEGVGTIVSRTMDEGTAARSAEEMAELLERNGIALSGGMTARGLVMDLEATGGHLDTAWELTREFISEPAFDSTEVNRHVRQRIAEAEHELADAGARAAVEWVRRFYTSSSRASRPLGGSPETIGTIDAEACRAFHSAYIRPEGARVVVAGDVDAADVFERLDRTIGRWDESASAATPVEVNEALSPDRGGVTFVHRPGSVQTEIQLGWQGPSRRVDGGWAPYPVLSFVLGGAPTARIDKVLREEKGYTYGMRGGFRPRVRDGVFSVSGSVRGEVTAPALELLLEILRDADGGFGADEVRGGVDFLAKTAPGRFATADAVADEVAMLRMDGLGPQWVTDYLADLQQVTPERASEAWRRYSGQQPCIVLVGDAEAYADAVRALGLTVDLR</sequence>
<name>A0A967B0B2_9MICO</name>
<dbReference type="InterPro" id="IPR011765">
    <property type="entry name" value="Pept_M16_N"/>
</dbReference>
<proteinExistence type="predicted"/>
<accession>A0A967B0B2</accession>
<evidence type="ECO:0000259" key="2">
    <source>
        <dbReference type="Pfam" id="PF05193"/>
    </source>
</evidence>
<comment type="caution">
    <text evidence="3">The sequence shown here is derived from an EMBL/GenBank/DDBJ whole genome shotgun (WGS) entry which is preliminary data.</text>
</comment>
<dbReference type="EMBL" id="JAAOIV010000008">
    <property type="protein sequence ID" value="NHN56436.1"/>
    <property type="molecule type" value="Genomic_DNA"/>
</dbReference>
<feature type="domain" description="Peptidase M16 N-terminal" evidence="1">
    <location>
        <begin position="35"/>
        <end position="147"/>
    </location>
</feature>
<keyword evidence="4" id="KW-1185">Reference proteome</keyword>
<dbReference type="Proteomes" id="UP000744769">
    <property type="component" value="Unassembled WGS sequence"/>
</dbReference>
<dbReference type="AlphaFoldDB" id="A0A967B0B2"/>
<organism evidence="3 4">
    <name type="scientific">Metallococcus carri</name>
    <dbReference type="NCBI Taxonomy" id="1656884"/>
    <lineage>
        <taxon>Bacteria</taxon>
        <taxon>Bacillati</taxon>
        <taxon>Actinomycetota</taxon>
        <taxon>Actinomycetes</taxon>
        <taxon>Micrococcales</taxon>
        <taxon>Dermacoccaceae</taxon>
        <taxon>Metallococcus</taxon>
    </lineage>
</organism>
<dbReference type="Gene3D" id="3.30.830.10">
    <property type="entry name" value="Metalloenzyme, LuxS/M16 peptidase-like"/>
    <property type="match status" value="2"/>
</dbReference>
<evidence type="ECO:0000259" key="1">
    <source>
        <dbReference type="Pfam" id="PF00675"/>
    </source>
</evidence>
<dbReference type="InterPro" id="IPR050361">
    <property type="entry name" value="MPP/UQCRC_Complex"/>
</dbReference>
<dbReference type="Pfam" id="PF05193">
    <property type="entry name" value="Peptidase_M16_C"/>
    <property type="match status" value="1"/>
</dbReference>
<feature type="domain" description="Peptidase M16 C-terminal" evidence="2">
    <location>
        <begin position="183"/>
        <end position="355"/>
    </location>
</feature>
<evidence type="ECO:0000313" key="3">
    <source>
        <dbReference type="EMBL" id="NHN56436.1"/>
    </source>
</evidence>
<dbReference type="Pfam" id="PF00675">
    <property type="entry name" value="Peptidase_M16"/>
    <property type="match status" value="1"/>
</dbReference>
<dbReference type="PANTHER" id="PTHR11851:SF224">
    <property type="entry name" value="PROCESSING PROTEASE"/>
    <property type="match status" value="1"/>
</dbReference>
<dbReference type="PANTHER" id="PTHR11851">
    <property type="entry name" value="METALLOPROTEASE"/>
    <property type="match status" value="1"/>
</dbReference>
<protein>
    <submittedName>
        <fullName evidence="3">Insulinase family protein</fullName>
    </submittedName>
</protein>
<dbReference type="RefSeq" id="WP_166197100.1">
    <property type="nucleotide sequence ID" value="NZ_JAAOIV010000008.1"/>
</dbReference>
<dbReference type="GO" id="GO:0046872">
    <property type="term" value="F:metal ion binding"/>
    <property type="evidence" value="ECO:0007669"/>
    <property type="project" value="InterPro"/>
</dbReference>